<feature type="domain" description="Calcineurin-like phosphoesterase" evidence="7">
    <location>
        <begin position="1"/>
        <end position="228"/>
    </location>
</feature>
<keyword evidence="9" id="KW-1185">Reference proteome</keyword>
<evidence type="ECO:0000256" key="6">
    <source>
        <dbReference type="RuleBase" id="RU363069"/>
    </source>
</evidence>
<keyword evidence="3 6" id="KW-0540">Nuclease</keyword>
<accession>A0A346Y6P0</accession>
<dbReference type="InterPro" id="IPR050535">
    <property type="entry name" value="DNA_Repair-Maintenance_Comp"/>
</dbReference>
<comment type="function">
    <text evidence="6">SbcCD cleaves DNA hairpin structures. These structures can inhibit DNA replication and are intermediates in certain DNA recombination reactions. The complex acts as a 3'-&gt;5' double strand exonuclease that can open hairpins. It also has a 5' single-strand endonuclease activity.</text>
</comment>
<dbReference type="NCBIfam" id="TIGR00619">
    <property type="entry name" value="sbcd"/>
    <property type="match status" value="1"/>
</dbReference>
<geneLocation type="plasmid" evidence="9">
    <name>pedy32-46i</name>
</geneLocation>
<dbReference type="Pfam" id="PF00149">
    <property type="entry name" value="Metallophos"/>
    <property type="match status" value="1"/>
</dbReference>
<dbReference type="PANTHER" id="PTHR30337">
    <property type="entry name" value="COMPONENT OF ATP-DEPENDENT DSDNA EXONUCLEASE"/>
    <property type="match status" value="1"/>
</dbReference>
<organism evidence="8 9">
    <name type="scientific">Euzebya pacifica</name>
    <dbReference type="NCBI Taxonomy" id="1608957"/>
    <lineage>
        <taxon>Bacteria</taxon>
        <taxon>Bacillati</taxon>
        <taxon>Actinomycetota</taxon>
        <taxon>Nitriliruptoria</taxon>
        <taxon>Euzebyales</taxon>
    </lineage>
</organism>
<keyword evidence="5 6" id="KW-0269">Exonuclease</keyword>
<dbReference type="GO" id="GO:0006310">
    <property type="term" value="P:DNA recombination"/>
    <property type="evidence" value="ECO:0007669"/>
    <property type="project" value="UniProtKB-KW"/>
</dbReference>
<evidence type="ECO:0000256" key="1">
    <source>
        <dbReference type="ARBA" id="ARBA00010555"/>
    </source>
</evidence>
<comment type="subunit">
    <text evidence="6">Heterodimer of SbcC and SbcD.</text>
</comment>
<keyword evidence="6" id="KW-0233">DNA recombination</keyword>
<gene>
    <name evidence="6" type="primary">sbcD</name>
    <name evidence="8" type="ORF">DVS28_b0367</name>
</gene>
<dbReference type="Proteomes" id="UP000264006">
    <property type="component" value="Plasmid pEDY32-46I"/>
</dbReference>
<dbReference type="EMBL" id="CP031166">
    <property type="protein sequence ID" value="AXV10137.1"/>
    <property type="molecule type" value="Genomic_DNA"/>
</dbReference>
<dbReference type="InterPro" id="IPR041796">
    <property type="entry name" value="Mre11_N"/>
</dbReference>
<sequence>MKILHTSDWHVGKLLRGASRFDEYVAVLTEIADLVESEDADLVIVAGDVFDTKNPAPEAERLVYSTLQRIARHCPVVVIAGNHDHPGKWGAVRGLLDLANVTVAASVVAPSKGGTIRVETKSGPANVALVPWLSQRGIVSADDLMDYDRDANASAYSDRLGRILRALSGKFVEGEVNVMTAHLTVVDKTGQVVLGGGERKAHTVFDYCVDSTVFPASAQYVALGHVHHAQDLSAKTPVRYCGAPMHLDFSDTPDDKSVSIVEVEPGKAAAVRAVPIKGGRRMVTLKGTLTECEAQAAKWADPDGPGAWFRVLLDEPRRAGLAEEVRDRIPDAIDIRPRDADVDVDAGSDVLDDADANPIDLFTEFCTERGIEDPRVVKLFGELYDEVTSAGDEPADLAQAS</sequence>
<comment type="similarity">
    <text evidence="1 6">Belongs to the SbcD family.</text>
</comment>
<evidence type="ECO:0000256" key="3">
    <source>
        <dbReference type="ARBA" id="ARBA00022722"/>
    </source>
</evidence>
<dbReference type="AlphaFoldDB" id="A0A346Y6P0"/>
<keyword evidence="4 6" id="KW-0378">Hydrolase</keyword>
<dbReference type="GO" id="GO:0006260">
    <property type="term" value="P:DNA replication"/>
    <property type="evidence" value="ECO:0007669"/>
    <property type="project" value="UniProtKB-KW"/>
</dbReference>
<dbReference type="Gene3D" id="3.60.21.10">
    <property type="match status" value="1"/>
</dbReference>
<dbReference type="InterPro" id="IPR029052">
    <property type="entry name" value="Metallo-depent_PP-like"/>
</dbReference>
<evidence type="ECO:0000256" key="2">
    <source>
        <dbReference type="ARBA" id="ARBA00013365"/>
    </source>
</evidence>
<dbReference type="KEGG" id="euz:DVS28_b0367"/>
<protein>
    <recommendedName>
        <fullName evidence="2 6">Nuclease SbcCD subunit D</fullName>
    </recommendedName>
</protein>
<evidence type="ECO:0000259" key="7">
    <source>
        <dbReference type="Pfam" id="PF00149"/>
    </source>
</evidence>
<evidence type="ECO:0000256" key="4">
    <source>
        <dbReference type="ARBA" id="ARBA00022801"/>
    </source>
</evidence>
<dbReference type="CDD" id="cd00840">
    <property type="entry name" value="MPP_Mre11_N"/>
    <property type="match status" value="1"/>
</dbReference>
<dbReference type="GO" id="GO:0008408">
    <property type="term" value="F:3'-5' exonuclease activity"/>
    <property type="evidence" value="ECO:0007669"/>
    <property type="project" value="InterPro"/>
</dbReference>
<dbReference type="OrthoDB" id="9773856at2"/>
<dbReference type="RefSeq" id="WP_114594715.1">
    <property type="nucleotide sequence ID" value="NZ_CP031166.1"/>
</dbReference>
<evidence type="ECO:0000256" key="5">
    <source>
        <dbReference type="ARBA" id="ARBA00022839"/>
    </source>
</evidence>
<evidence type="ECO:0000313" key="8">
    <source>
        <dbReference type="EMBL" id="AXV10137.1"/>
    </source>
</evidence>
<dbReference type="InterPro" id="IPR004593">
    <property type="entry name" value="SbcD"/>
</dbReference>
<keyword evidence="6" id="KW-0255">Endonuclease</keyword>
<dbReference type="PANTHER" id="PTHR30337:SF0">
    <property type="entry name" value="NUCLEASE SBCCD SUBUNIT D"/>
    <property type="match status" value="1"/>
</dbReference>
<proteinExistence type="inferred from homology"/>
<keyword evidence="8" id="KW-0614">Plasmid</keyword>
<evidence type="ECO:0000313" key="9">
    <source>
        <dbReference type="Proteomes" id="UP000264006"/>
    </source>
</evidence>
<dbReference type="InterPro" id="IPR004843">
    <property type="entry name" value="Calcineurin-like_PHP"/>
</dbReference>
<dbReference type="SUPFAM" id="SSF56300">
    <property type="entry name" value="Metallo-dependent phosphatases"/>
    <property type="match status" value="1"/>
</dbReference>
<keyword evidence="6" id="KW-0235">DNA replication</keyword>
<reference evidence="8 9" key="1">
    <citation type="submission" date="2018-09" db="EMBL/GenBank/DDBJ databases">
        <title>Complete genome sequence of Euzebya sp. DY32-46 isolated from seawater of Pacific Ocean.</title>
        <authorList>
            <person name="Xu L."/>
            <person name="Wu Y.-H."/>
            <person name="Xu X.-W."/>
        </authorList>
    </citation>
    <scope>NUCLEOTIDE SEQUENCE [LARGE SCALE GENOMIC DNA]</scope>
    <source>
        <strain evidence="8 9">DY32-46</strain>
        <plasmid evidence="9">pedy32-46i</plasmid>
    </source>
</reference>
<name>A0A346Y6P0_9ACTN</name>
<dbReference type="GO" id="GO:0004519">
    <property type="term" value="F:endonuclease activity"/>
    <property type="evidence" value="ECO:0007669"/>
    <property type="project" value="UniProtKB-KW"/>
</dbReference>